<evidence type="ECO:0000256" key="1">
    <source>
        <dbReference type="ARBA" id="ARBA00022737"/>
    </source>
</evidence>
<keyword evidence="2 3" id="KW-0175">Coiled coil</keyword>
<dbReference type="EMBL" id="JARBDR010000919">
    <property type="protein sequence ID" value="KAJ8300135.1"/>
    <property type="molecule type" value="Genomic_DNA"/>
</dbReference>
<accession>A0ABQ9E9H4</accession>
<dbReference type="InterPro" id="IPR037313">
    <property type="entry name" value="PKN_HR1_1"/>
</dbReference>
<dbReference type="Gene3D" id="1.10.287.160">
    <property type="entry name" value="HR1 repeat"/>
    <property type="match status" value="1"/>
</dbReference>
<evidence type="ECO:0000256" key="2">
    <source>
        <dbReference type="PROSITE-ProRule" id="PRU01207"/>
    </source>
</evidence>
<name>A0ABQ9E9H4_TEGGR</name>
<keyword evidence="1" id="KW-0677">Repeat</keyword>
<organism evidence="5 6">
    <name type="scientific">Tegillarca granosa</name>
    <name type="common">Malaysian cockle</name>
    <name type="synonym">Anadara granosa</name>
    <dbReference type="NCBI Taxonomy" id="220873"/>
    <lineage>
        <taxon>Eukaryota</taxon>
        <taxon>Metazoa</taxon>
        <taxon>Spiralia</taxon>
        <taxon>Lophotrochozoa</taxon>
        <taxon>Mollusca</taxon>
        <taxon>Bivalvia</taxon>
        <taxon>Autobranchia</taxon>
        <taxon>Pteriomorphia</taxon>
        <taxon>Arcoida</taxon>
        <taxon>Arcoidea</taxon>
        <taxon>Arcidae</taxon>
        <taxon>Tegillarca</taxon>
    </lineage>
</organism>
<dbReference type="Pfam" id="PF02185">
    <property type="entry name" value="HR1"/>
    <property type="match status" value="1"/>
</dbReference>
<feature type="coiled-coil region" evidence="3">
    <location>
        <begin position="76"/>
        <end position="133"/>
    </location>
</feature>
<dbReference type="PROSITE" id="PS51860">
    <property type="entry name" value="REM_1"/>
    <property type="match status" value="1"/>
</dbReference>
<dbReference type="CDD" id="cd11622">
    <property type="entry name" value="HR1_PKN_1"/>
    <property type="match status" value="1"/>
</dbReference>
<evidence type="ECO:0000259" key="4">
    <source>
        <dbReference type="PROSITE" id="PS51860"/>
    </source>
</evidence>
<protein>
    <recommendedName>
        <fullName evidence="4">REM-1 domain-containing protein</fullName>
    </recommendedName>
</protein>
<feature type="domain" description="REM-1" evidence="4">
    <location>
        <begin position="60"/>
        <end position="136"/>
    </location>
</feature>
<evidence type="ECO:0000313" key="5">
    <source>
        <dbReference type="EMBL" id="KAJ8300135.1"/>
    </source>
</evidence>
<dbReference type="InterPro" id="IPR036274">
    <property type="entry name" value="HR1_rpt_sf"/>
</dbReference>
<dbReference type="SUPFAM" id="SSF46585">
    <property type="entry name" value="HR1 repeat"/>
    <property type="match status" value="1"/>
</dbReference>
<keyword evidence="6" id="KW-1185">Reference proteome</keyword>
<comment type="caution">
    <text evidence="5">The sequence shown here is derived from an EMBL/GenBank/DDBJ whole genome shotgun (WGS) entry which is preliminary data.</text>
</comment>
<dbReference type="Proteomes" id="UP001217089">
    <property type="component" value="Unassembled WGS sequence"/>
</dbReference>
<gene>
    <name evidence="5" type="ORF">KUTeg_021654</name>
</gene>
<reference evidence="5 6" key="1">
    <citation type="submission" date="2022-12" db="EMBL/GenBank/DDBJ databases">
        <title>Chromosome-level genome of Tegillarca granosa.</title>
        <authorList>
            <person name="Kim J."/>
        </authorList>
    </citation>
    <scope>NUCLEOTIDE SEQUENCE [LARGE SCALE GENOMIC DNA]</scope>
    <source>
        <strain evidence="5">Teg-2019</strain>
        <tissue evidence="5">Adductor muscle</tissue>
    </source>
</reference>
<proteinExistence type="predicted"/>
<evidence type="ECO:0000313" key="6">
    <source>
        <dbReference type="Proteomes" id="UP001217089"/>
    </source>
</evidence>
<sequence>MTDSSDELKNKGITTKIKFGISGDVTGISRKLVIFRISASEDLQIWRRNLAPPTIRYGFDPNLSDNDVQLKLEEIREHLKKEIRKEMKIKEGAEKLKEATSDKKSISDVQSIVKKTNNKLKELQQELQEINAYLLVSNSSTHHESMAVLITSLWQVKPITMSISVGV</sequence>
<dbReference type="SMART" id="SM00742">
    <property type="entry name" value="Hr1"/>
    <property type="match status" value="1"/>
</dbReference>
<evidence type="ECO:0000256" key="3">
    <source>
        <dbReference type="SAM" id="Coils"/>
    </source>
</evidence>
<dbReference type="InterPro" id="IPR011072">
    <property type="entry name" value="HR1_rho-bd"/>
</dbReference>